<dbReference type="KEGG" id="gaw:V144x_25200"/>
<dbReference type="AlphaFoldDB" id="A0A517WZD4"/>
<dbReference type="Proteomes" id="UP000318704">
    <property type="component" value="Chromosome"/>
</dbReference>
<reference evidence="3 4" key="1">
    <citation type="submission" date="2019-03" db="EMBL/GenBank/DDBJ databases">
        <title>Deep-cultivation of Planctomycetes and their phenomic and genomic characterization uncovers novel biology.</title>
        <authorList>
            <person name="Wiegand S."/>
            <person name="Jogler M."/>
            <person name="Boedeker C."/>
            <person name="Pinto D."/>
            <person name="Vollmers J."/>
            <person name="Rivas-Marin E."/>
            <person name="Kohn T."/>
            <person name="Peeters S.H."/>
            <person name="Heuer A."/>
            <person name="Rast P."/>
            <person name="Oberbeckmann S."/>
            <person name="Bunk B."/>
            <person name="Jeske O."/>
            <person name="Meyerdierks A."/>
            <person name="Storesund J.E."/>
            <person name="Kallscheuer N."/>
            <person name="Luecker S."/>
            <person name="Lage O.M."/>
            <person name="Pohl T."/>
            <person name="Merkel B.J."/>
            <person name="Hornburger P."/>
            <person name="Mueller R.-W."/>
            <person name="Bruemmer F."/>
            <person name="Labrenz M."/>
            <person name="Spormann A.M."/>
            <person name="Op den Camp H."/>
            <person name="Overmann J."/>
            <person name="Amann R."/>
            <person name="Jetten M.S.M."/>
            <person name="Mascher T."/>
            <person name="Medema M.H."/>
            <person name="Devos D.P."/>
            <person name="Kaster A.-K."/>
            <person name="Ovreas L."/>
            <person name="Rohde M."/>
            <person name="Galperin M.Y."/>
            <person name="Jogler C."/>
        </authorList>
    </citation>
    <scope>NUCLEOTIDE SEQUENCE [LARGE SCALE GENOMIC DNA]</scope>
    <source>
        <strain evidence="1 4">V144</strain>
        <strain evidence="2 3">V202</strain>
    </source>
</reference>
<protein>
    <submittedName>
        <fullName evidence="2">Uncharacterized protein</fullName>
    </submittedName>
</protein>
<accession>A0A517WZD4</accession>
<organism evidence="2 3">
    <name type="scientific">Gimesia aquarii</name>
    <dbReference type="NCBI Taxonomy" id="2527964"/>
    <lineage>
        <taxon>Bacteria</taxon>
        <taxon>Pseudomonadati</taxon>
        <taxon>Planctomycetota</taxon>
        <taxon>Planctomycetia</taxon>
        <taxon>Planctomycetales</taxon>
        <taxon>Planctomycetaceae</taxon>
        <taxon>Gimesia</taxon>
    </lineage>
</organism>
<dbReference type="EMBL" id="CP037920">
    <property type="protein sequence ID" value="QDT97049.1"/>
    <property type="molecule type" value="Genomic_DNA"/>
</dbReference>
<dbReference type="Proteomes" id="UP000318384">
    <property type="component" value="Chromosome"/>
</dbReference>
<proteinExistence type="predicted"/>
<accession>A0A517VVN5</accession>
<evidence type="ECO:0000313" key="2">
    <source>
        <dbReference type="EMBL" id="QDU10613.1"/>
    </source>
</evidence>
<evidence type="ECO:0000313" key="4">
    <source>
        <dbReference type="Proteomes" id="UP000318704"/>
    </source>
</evidence>
<dbReference type="EMBL" id="CP037422">
    <property type="protein sequence ID" value="QDU10613.1"/>
    <property type="molecule type" value="Genomic_DNA"/>
</dbReference>
<name>A0A517WZD4_9PLAN</name>
<evidence type="ECO:0000313" key="3">
    <source>
        <dbReference type="Proteomes" id="UP000318384"/>
    </source>
</evidence>
<keyword evidence="3" id="KW-1185">Reference proteome</keyword>
<evidence type="ECO:0000313" key="1">
    <source>
        <dbReference type="EMBL" id="QDT97049.1"/>
    </source>
</evidence>
<sequence length="61" mass="6983">MPENITILGNSGLFHFTPFTKKSRLHNIDAESQNKRTPANILKDVSKWIRLTPIIDTKSFT</sequence>
<gene>
    <name evidence="1" type="ORF">V144x_25200</name>
    <name evidence="2" type="ORF">V202x_40250</name>
</gene>